<reference evidence="10" key="1">
    <citation type="submission" date="2021-01" db="EMBL/GenBank/DDBJ databases">
        <authorList>
            <consortium name="Genoscope - CEA"/>
            <person name="William W."/>
        </authorList>
    </citation>
    <scope>NUCLEOTIDE SEQUENCE</scope>
</reference>
<feature type="domain" description="BRCT" evidence="9">
    <location>
        <begin position="272"/>
        <end position="360"/>
    </location>
</feature>
<dbReference type="PANTHER" id="PTHR23389">
    <property type="entry name" value="CHROMOSOME TRANSMISSION FIDELITY FACTOR 18"/>
    <property type="match status" value="1"/>
</dbReference>
<dbReference type="InterPro" id="IPR047854">
    <property type="entry name" value="RFC_lid"/>
</dbReference>
<dbReference type="GO" id="GO:0003689">
    <property type="term" value="F:DNA clamp loader activity"/>
    <property type="evidence" value="ECO:0007669"/>
    <property type="project" value="InterPro"/>
</dbReference>
<dbReference type="CDD" id="cd17748">
    <property type="entry name" value="BRCT_DNA_ligase_like"/>
    <property type="match status" value="1"/>
</dbReference>
<keyword evidence="5 7" id="KW-0067">ATP-binding</keyword>
<accession>A0A8S1SH49</accession>
<comment type="subcellular location">
    <subcellularLocation>
        <location evidence="1 7">Nucleus</location>
    </subcellularLocation>
</comment>
<dbReference type="GO" id="GO:0016887">
    <property type="term" value="F:ATP hydrolysis activity"/>
    <property type="evidence" value="ECO:0007669"/>
    <property type="project" value="InterPro"/>
</dbReference>
<dbReference type="PROSITE" id="PS50172">
    <property type="entry name" value="BRCT"/>
    <property type="match status" value="1"/>
</dbReference>
<evidence type="ECO:0000256" key="7">
    <source>
        <dbReference type="PIRNR" id="PIRNR036578"/>
    </source>
</evidence>
<dbReference type="GO" id="GO:0005663">
    <property type="term" value="C:DNA replication factor C complex"/>
    <property type="evidence" value="ECO:0007669"/>
    <property type="project" value="InterPro"/>
</dbReference>
<keyword evidence="11" id="KW-1185">Reference proteome</keyword>
<evidence type="ECO:0000256" key="1">
    <source>
        <dbReference type="ARBA" id="ARBA00004123"/>
    </source>
</evidence>
<protein>
    <recommendedName>
        <fullName evidence="2 7">Replication factor C subunit 1</fullName>
    </recommendedName>
</protein>
<dbReference type="PIRSF" id="PIRSF036578">
    <property type="entry name" value="RFC1"/>
    <property type="match status" value="1"/>
</dbReference>
<dbReference type="Pfam" id="PF00533">
    <property type="entry name" value="BRCT"/>
    <property type="match status" value="1"/>
</dbReference>
<dbReference type="InterPro" id="IPR003959">
    <property type="entry name" value="ATPase_AAA_core"/>
</dbReference>
<dbReference type="Proteomes" id="UP000689195">
    <property type="component" value="Unassembled WGS sequence"/>
</dbReference>
<dbReference type="InterPro" id="IPR001357">
    <property type="entry name" value="BRCT_dom"/>
</dbReference>
<dbReference type="PANTHER" id="PTHR23389:SF6">
    <property type="entry name" value="REPLICATION FACTOR C SUBUNIT 1"/>
    <property type="match status" value="1"/>
</dbReference>
<feature type="compositionally biased region" description="Low complexity" evidence="8">
    <location>
        <begin position="165"/>
        <end position="180"/>
    </location>
</feature>
<evidence type="ECO:0000313" key="10">
    <source>
        <dbReference type="EMBL" id="CAD8139026.1"/>
    </source>
</evidence>
<feature type="compositionally biased region" description="Low complexity" evidence="8">
    <location>
        <begin position="51"/>
        <end position="61"/>
    </location>
</feature>
<evidence type="ECO:0000256" key="4">
    <source>
        <dbReference type="ARBA" id="ARBA00022741"/>
    </source>
</evidence>
<dbReference type="InterPro" id="IPR003593">
    <property type="entry name" value="AAA+_ATPase"/>
</dbReference>
<dbReference type="FunFam" id="3.40.50.10190:FF:000125">
    <property type="entry name" value="Replication factor C subunit 1"/>
    <property type="match status" value="1"/>
</dbReference>
<keyword evidence="4 7" id="KW-0547">Nucleotide-binding</keyword>
<sequence length="974" mass="112102">MSNSRKRLIRNSPDSKSNHTEVLSDIEEEYNLNNYKYDAKSKNGQLKQKEQQQQVQKQSQQSINEKQTPQISDVFPNQNQSQSIQPSNLSQSQKKPSAQRQPNQTNQPNLFQFFGKSVALNPQQGSQGKQKESIIKRSNDINFDDINIQEQFEIERKILEQNKNKQASQKPIQPQSQQEQTNRQKQDTYLDSGNEIIEKLKKINLEKNNKNISPRHLGPDIKQNFNIQIEQQPQNKKKKGAVNITWEKQNSKVLKQENKQQIEQEKQQEFKNDPDLLKGLIIVLSGVLNVCSRDKFEQFLKNNGAKVTGSISGKTNYLIVADKLEDGRKGDEGNKFKEATKKGTKIIRESELNDWLIDKIGVGIEEIFPDSNLSKLYKKSGSKKLDQQENVNLDHDKNLSLADKYKPQQLSDLVDNKSSITQLNDWIYKFQHPNSVEEQNQKQKKRFIPLKMGRFQPVGNITSKACIISGPPGIGKTSMVRLVAEALGLKLIVNNASDKRNKTSLRSVLNDLVDNSVLMNLFKPNKNFLIVMDEVDGMTGSDRGGISALIECIKSTRVPIICICNDIDNQKLKSLLTHCYSIKFQKPDAKQIAKRLKYICEQENINMNIEDLEKLAICFDCDIRQSINMLELQKLQSKAKLLQPNTFKKDKVCVFNTFNAAISLLNRNQRKQMSLRDMLDMFFLDYDLIPLIIQDSYILSNHSDINNIAKAAELIAEGDIISKKIRRDQQWSLMPSFGFLSSVYPSTIVGEQMDFPKFPQWLGKNSTASKIKRESHQIKSRIAPITYLTSDIRLYSKYLFQLIKQFLELKIVKNDKDAVWNVVQIMEEYRITPDQLKEDLHDQVFNPLKDNLLSTVNAQIKTYLTKMYNKRHLILKEKASKRQVNTERYLSENYNPLIGEEAPLIEQSQKEIEDENEKNEEENIIGSKIKKSKKQTKKQTKKGTKKLIQDEEKSIDEDSLGSMNNFIVDDEDGE</sequence>
<evidence type="ECO:0000256" key="2">
    <source>
        <dbReference type="ARBA" id="ARBA00020401"/>
    </source>
</evidence>
<comment type="caution">
    <text evidence="10">The sequence shown here is derived from an EMBL/GenBank/DDBJ whole genome shotgun (WGS) entry which is preliminary data.</text>
</comment>
<keyword evidence="6 7" id="KW-0539">Nucleus</keyword>
<dbReference type="FunFam" id="3.40.50.300:FF:000395">
    <property type="entry name" value="Replication factor C subunit 1"/>
    <property type="match status" value="1"/>
</dbReference>
<proteinExistence type="inferred from homology"/>
<dbReference type="InterPro" id="IPR012178">
    <property type="entry name" value="RFC1"/>
</dbReference>
<evidence type="ECO:0000256" key="6">
    <source>
        <dbReference type="ARBA" id="ARBA00023242"/>
    </source>
</evidence>
<dbReference type="CDD" id="cd18140">
    <property type="entry name" value="HLD_clamp_RFC"/>
    <property type="match status" value="1"/>
</dbReference>
<dbReference type="EMBL" id="CAJJDO010000007">
    <property type="protein sequence ID" value="CAD8139026.1"/>
    <property type="molecule type" value="Genomic_DNA"/>
</dbReference>
<evidence type="ECO:0000256" key="8">
    <source>
        <dbReference type="SAM" id="MobiDB-lite"/>
    </source>
</evidence>
<keyword evidence="3 7" id="KW-0235">DNA replication</keyword>
<feature type="region of interest" description="Disordered" evidence="8">
    <location>
        <begin position="163"/>
        <end position="187"/>
    </location>
</feature>
<dbReference type="Pfam" id="PF08519">
    <property type="entry name" value="RFC1"/>
    <property type="match status" value="1"/>
</dbReference>
<dbReference type="InterPro" id="IPR013725">
    <property type="entry name" value="DNA_replication_fac_RFC1_C"/>
</dbReference>
<dbReference type="SMART" id="SM00292">
    <property type="entry name" value="BRCT"/>
    <property type="match status" value="1"/>
</dbReference>
<gene>
    <name evidence="10" type="ORF">PPENT_87.1.T0070433</name>
</gene>
<evidence type="ECO:0000256" key="5">
    <source>
        <dbReference type="ARBA" id="ARBA00022840"/>
    </source>
</evidence>
<evidence type="ECO:0000313" key="11">
    <source>
        <dbReference type="Proteomes" id="UP000689195"/>
    </source>
</evidence>
<comment type="similarity">
    <text evidence="7">Belongs to the activator 1 large subunit family.</text>
</comment>
<dbReference type="AlphaFoldDB" id="A0A8S1SH49"/>
<name>A0A8S1SH49_9CILI</name>
<feature type="compositionally biased region" description="Acidic residues" evidence="8">
    <location>
        <begin position="912"/>
        <end position="923"/>
    </location>
</feature>
<feature type="compositionally biased region" description="Basic residues" evidence="8">
    <location>
        <begin position="928"/>
        <end position="945"/>
    </location>
</feature>
<organism evidence="10 11">
    <name type="scientific">Paramecium pentaurelia</name>
    <dbReference type="NCBI Taxonomy" id="43138"/>
    <lineage>
        <taxon>Eukaryota</taxon>
        <taxon>Sar</taxon>
        <taxon>Alveolata</taxon>
        <taxon>Ciliophora</taxon>
        <taxon>Intramacronucleata</taxon>
        <taxon>Oligohymenophorea</taxon>
        <taxon>Peniculida</taxon>
        <taxon>Parameciidae</taxon>
        <taxon>Paramecium</taxon>
    </lineage>
</organism>
<evidence type="ECO:0000256" key="3">
    <source>
        <dbReference type="ARBA" id="ARBA00022705"/>
    </source>
</evidence>
<feature type="compositionally biased region" description="Polar residues" evidence="8">
    <location>
        <begin position="62"/>
        <end position="71"/>
    </location>
</feature>
<dbReference type="GO" id="GO:0006260">
    <property type="term" value="P:DNA replication"/>
    <property type="evidence" value="ECO:0007669"/>
    <property type="project" value="UniProtKB-KW"/>
</dbReference>
<feature type="compositionally biased region" description="Polar residues" evidence="8">
    <location>
        <begin position="94"/>
        <end position="109"/>
    </location>
</feature>
<feature type="region of interest" description="Disordered" evidence="8">
    <location>
        <begin position="1"/>
        <end position="22"/>
    </location>
</feature>
<dbReference type="Pfam" id="PF00004">
    <property type="entry name" value="AAA"/>
    <property type="match status" value="1"/>
</dbReference>
<dbReference type="CDD" id="cd00009">
    <property type="entry name" value="AAA"/>
    <property type="match status" value="1"/>
</dbReference>
<feature type="region of interest" description="Disordered" evidence="8">
    <location>
        <begin position="908"/>
        <end position="974"/>
    </location>
</feature>
<dbReference type="OrthoDB" id="446168at2759"/>
<feature type="region of interest" description="Disordered" evidence="8">
    <location>
        <begin position="38"/>
        <end position="109"/>
    </location>
</feature>
<dbReference type="GO" id="GO:0005634">
    <property type="term" value="C:nucleus"/>
    <property type="evidence" value="ECO:0007669"/>
    <property type="project" value="TreeGrafter"/>
</dbReference>
<evidence type="ECO:0000259" key="9">
    <source>
        <dbReference type="PROSITE" id="PS50172"/>
    </source>
</evidence>
<dbReference type="SMART" id="SM00382">
    <property type="entry name" value="AAA"/>
    <property type="match status" value="1"/>
</dbReference>
<feature type="compositionally biased region" description="Low complexity" evidence="8">
    <location>
        <begin position="77"/>
        <end position="93"/>
    </location>
</feature>
<dbReference type="GO" id="GO:0003677">
    <property type="term" value="F:DNA binding"/>
    <property type="evidence" value="ECO:0007669"/>
    <property type="project" value="TreeGrafter"/>
</dbReference>
<dbReference type="GO" id="GO:0005524">
    <property type="term" value="F:ATP binding"/>
    <property type="evidence" value="ECO:0007669"/>
    <property type="project" value="UniProtKB-KW"/>
</dbReference>